<dbReference type="AlphaFoldDB" id="A0A7R9H762"/>
<feature type="region of interest" description="Disordered" evidence="1">
    <location>
        <begin position="1"/>
        <end position="33"/>
    </location>
</feature>
<gene>
    <name evidence="2" type="ORF">TCEB3V08_LOCUS11044</name>
</gene>
<reference evidence="2" key="1">
    <citation type="submission" date="2020-11" db="EMBL/GenBank/DDBJ databases">
        <authorList>
            <person name="Tran Van P."/>
        </authorList>
    </citation>
    <scope>NUCLEOTIDE SEQUENCE</scope>
</reference>
<name>A0A7R9H762_TIMCR</name>
<accession>A0A7R9H762</accession>
<dbReference type="EMBL" id="OC322374">
    <property type="protein sequence ID" value="CAD7411691.1"/>
    <property type="molecule type" value="Genomic_DNA"/>
</dbReference>
<sequence length="109" mass="11991">MYQRLPEQIRHAHPHDEPMTLGEAAQPVGPNSLDQFLHFTEDGICRADGDWSMDYWDPYGLYEGLLGNVATGVPMSTQPEATPPVCDRHDVAGVLRPDPADLTPNPGIL</sequence>
<protein>
    <submittedName>
        <fullName evidence="2">Uncharacterized protein</fullName>
    </submittedName>
</protein>
<evidence type="ECO:0000256" key="1">
    <source>
        <dbReference type="SAM" id="MobiDB-lite"/>
    </source>
</evidence>
<evidence type="ECO:0000313" key="2">
    <source>
        <dbReference type="EMBL" id="CAD7411691.1"/>
    </source>
</evidence>
<organism evidence="2">
    <name type="scientific">Timema cristinae</name>
    <name type="common">Walking stick</name>
    <dbReference type="NCBI Taxonomy" id="61476"/>
    <lineage>
        <taxon>Eukaryota</taxon>
        <taxon>Metazoa</taxon>
        <taxon>Ecdysozoa</taxon>
        <taxon>Arthropoda</taxon>
        <taxon>Hexapoda</taxon>
        <taxon>Insecta</taxon>
        <taxon>Pterygota</taxon>
        <taxon>Neoptera</taxon>
        <taxon>Polyneoptera</taxon>
        <taxon>Phasmatodea</taxon>
        <taxon>Timematodea</taxon>
        <taxon>Timematoidea</taxon>
        <taxon>Timematidae</taxon>
        <taxon>Timema</taxon>
    </lineage>
</organism>
<feature type="compositionally biased region" description="Basic and acidic residues" evidence="1">
    <location>
        <begin position="7"/>
        <end position="18"/>
    </location>
</feature>
<proteinExistence type="predicted"/>